<keyword evidence="2" id="KW-1185">Reference proteome</keyword>
<organism evidence="1 2">
    <name type="scientific">Kribbella aluminosa</name>
    <dbReference type="NCBI Taxonomy" id="416017"/>
    <lineage>
        <taxon>Bacteria</taxon>
        <taxon>Bacillati</taxon>
        <taxon>Actinomycetota</taxon>
        <taxon>Actinomycetes</taxon>
        <taxon>Propionibacteriales</taxon>
        <taxon>Kribbellaceae</taxon>
        <taxon>Kribbella</taxon>
    </lineage>
</organism>
<evidence type="ECO:0000313" key="2">
    <source>
        <dbReference type="Proteomes" id="UP000755585"/>
    </source>
</evidence>
<dbReference type="EMBL" id="JAGINT010000001">
    <property type="protein sequence ID" value="MBP2349289.1"/>
    <property type="molecule type" value="Genomic_DNA"/>
</dbReference>
<dbReference type="Proteomes" id="UP000755585">
    <property type="component" value="Unassembled WGS sequence"/>
</dbReference>
<comment type="caution">
    <text evidence="1">The sequence shown here is derived from an EMBL/GenBank/DDBJ whole genome shotgun (WGS) entry which is preliminary data.</text>
</comment>
<dbReference type="RefSeq" id="WP_209692481.1">
    <property type="nucleotide sequence ID" value="NZ_BAAAVU010000028.1"/>
</dbReference>
<name>A0ABS4UCB4_9ACTN</name>
<protein>
    <recommendedName>
        <fullName evidence="3">Nudix hydrolase domain-containing protein</fullName>
    </recommendedName>
</protein>
<proteinExistence type="predicted"/>
<gene>
    <name evidence="1" type="ORF">JOF29_000372</name>
</gene>
<accession>A0ABS4UCB4</accession>
<evidence type="ECO:0000313" key="1">
    <source>
        <dbReference type="EMBL" id="MBP2349289.1"/>
    </source>
</evidence>
<reference evidence="1 2" key="1">
    <citation type="submission" date="2021-03" db="EMBL/GenBank/DDBJ databases">
        <title>Sequencing the genomes of 1000 actinobacteria strains.</title>
        <authorList>
            <person name="Klenk H.-P."/>
        </authorList>
    </citation>
    <scope>NUCLEOTIDE SEQUENCE [LARGE SCALE GENOMIC DNA]</scope>
    <source>
        <strain evidence="1 2">DSM 18824</strain>
    </source>
</reference>
<sequence>MIQLHAARTYFRPLIPEDNCEICTHQTTPYNSSGETIVNDEAGEVAWFDVSELHTLDVHPR</sequence>
<evidence type="ECO:0008006" key="3">
    <source>
        <dbReference type="Google" id="ProtNLM"/>
    </source>
</evidence>